<dbReference type="GeneID" id="94167594"/>
<dbReference type="OrthoDB" id="2162449at2759"/>
<evidence type="ECO:0000313" key="3">
    <source>
        <dbReference type="Proteomes" id="UP000674179"/>
    </source>
</evidence>
<accession>A0A836GKN2</accession>
<proteinExistence type="predicted"/>
<dbReference type="SUPFAM" id="SSF54919">
    <property type="entry name" value="Nucleoside diphosphate kinase, NDK"/>
    <property type="match status" value="2"/>
</dbReference>
<feature type="compositionally biased region" description="Low complexity" evidence="1">
    <location>
        <begin position="2564"/>
        <end position="2575"/>
    </location>
</feature>
<dbReference type="RefSeq" id="XP_067688187.1">
    <property type="nucleotide sequence ID" value="XM_067832084.1"/>
</dbReference>
<organism evidence="2 3">
    <name type="scientific">Leishmania enriettii</name>
    <dbReference type="NCBI Taxonomy" id="5663"/>
    <lineage>
        <taxon>Eukaryota</taxon>
        <taxon>Discoba</taxon>
        <taxon>Euglenozoa</taxon>
        <taxon>Kinetoplastea</taxon>
        <taxon>Metakinetoplastina</taxon>
        <taxon>Trypanosomatida</taxon>
        <taxon>Trypanosomatidae</taxon>
        <taxon>Leishmaniinae</taxon>
        <taxon>Leishmania</taxon>
    </lineage>
</organism>
<evidence type="ECO:0008006" key="4">
    <source>
        <dbReference type="Google" id="ProtNLM"/>
    </source>
</evidence>
<feature type="region of interest" description="Disordered" evidence="1">
    <location>
        <begin position="2545"/>
        <end position="2592"/>
    </location>
</feature>
<dbReference type="KEGG" id="lenr:94167594"/>
<reference evidence="2 3" key="1">
    <citation type="submission" date="2021-02" db="EMBL/GenBank/DDBJ databases">
        <title>Leishmania (Mundinia) enrietti genome sequencing and assembly.</title>
        <authorList>
            <person name="Almutairi H."/>
            <person name="Gatherer D."/>
        </authorList>
    </citation>
    <scope>NUCLEOTIDE SEQUENCE [LARGE SCALE GENOMIC DNA]</scope>
    <source>
        <strain evidence="2">CUR178</strain>
    </source>
</reference>
<name>A0A836GKN2_LEIEN</name>
<dbReference type="InterPro" id="IPR036850">
    <property type="entry name" value="NDK-like_dom_sf"/>
</dbReference>
<sequence>MSPIFVLVRPHAWSPAVADRVRTCLVDSGACIDAEDTVSTSTLLCTSTLERHFGSTHYWASSVTGAVLRHPLSAPYSVAEEEEQPPFCAAEEDLKSLFYTHYGELWDSALDDGRLLTAFDVMRADSVSAAELSSRCTSAGGSAVLALPLGLTITRLFTSGESGRGEALHYVVNGTYPAEREAFLRGSGEASPTTASCWWCAASWPPQDAQEAPRETMERMNRLLRALAEIVSTPQGIDVFTGALEALACRACWMNVPLHDDPFARVLLQRGLPLPWVAALLRRPTLHEHGHFTDVSDILAGKDEEDAAAALVALYDALRSPNRVEEGRNGVDGAAFSLYDWENGCVAVAAAVPSGPLAGGPVPTRAYAVALAHPRLWSRKELVQSLEAQLDQLEVCVEAAREVSVEELAAKLDLHHGNVARYALDQEALRRFTVDEDKAVASAATALFEKKCGVPWKTAMQEGRIWSASLAENLLGAKVAGALLKHCAASAPTTHQLSATLSVTELSRQALVTQLNPECPVDAVSSTNDSTNLQGNQNGMQKAFRPYSLAAESYFVVNAAYAVYRCDVLETSTTTRTSKRAAGLWQLSWRIDAEQPAIAKWCAAVSEGQLCAPQLVNSMSRGAGDDDASGTEGATLCGAAITESVHAMYPLLQISTDPFVAMRARHLWWGTPYEDDVASRDLVCSQGRSWVALHPSFNPSTTVEPTVQEAVLALLPPVATTAEAIRLTLATLEESGVSLIEEADLFGCDAFDYVFSSSTSLAVARQLARKTGAGLWVMMSDDMQVALRAAAAALADEPVQRFTPAKLYGGAVVCAALHITLDTLEGEWRRTKPLCVGDNCWIGYLATHEVWVVNGHIPLLERRYNAEAVRVHLLRVQWEASAASWNKMRDALAGQRGDGSEGEVDGRGSIAAGSLTRLLSRIADRSPANATRVTGEPLYIFSATAYHALVDVLRWPCAGTSGPLSSDVALEDWLVRQSSVQRLLQRGASTLGVVVQQVRETLETVLPPSLPLKYSSPPTPCWTSRFAQAQRAAGLHHGFIWLHPSSTTPAVRKAVPELLLAHRVRVRASGAVPLPVVLQRELLDVLHDPFFKNAYARSAAEVPITDAEAQVFARHFNVDWVKVVQLGLVLNAKEAEQKYGTVRVMMWWENLASEHQVKLSDSLFVGYMTEEGLYVMNAPYSYRRSRLYAGSEEAVWYAVEWNISDMSWDRFLGDVVGAADPSTATAGSLRQHFGAHWTWYSLAGKPDEIECVLHASETPLAALAERCRWLAQSPKQDPYGCLLLQSGVPPSLLSVILTNPIVYNRDTGILAEAFRVLPQEDVHALLRQLRDAHSMRTVLMLPEKTRIIPSVTAAAMSPPPDAPHPREAGEEAQAPAGLTTLEQLRVCRHAALASAVDLFVEGTFATARGQNSPSPSSPSTCSAVLYLDPTCVPKAERPPSSSRALRSFLEQQLRAKGVHIVHERVVECASAAEASVLYRWHHHRQYRYGVAIPAIESLASSLQWQICFKERFGVSYQHASVALYNAAEMSRVMQVTEREVAALWRRSKNSHPRDTVAVGEGCVIQRLQPDKPFYVVNGDVMEAEKEFVAAQASVGVRVWLLTWDSARVDMGYAKLQRLLAELQAPSGALRQWWTSEGREGDLGRACGLAARDPDSPFLHVSESALAAVRQRQLWWQLPVWSDPTVATWMSNAAHDEAASGNADVAPLSARTVAWALQDPLISVAASGDDDSVYLWDTAVGMDARHARAHIQRCWAAAVADLHNDEATRNTAVLTLAPQVATNSAVHDLVRSVLLGNGIRIDAHGFIADHGEGAAALKSTVRYLYPEDWSYATEEPTEIQLNADEAERVARTFGTPWETLLDGGRLLPGSRATKRLGNMTAPQLRLFTNTATRSLWVRPHLHIAELGEYGVYVINAHVPYLAHTIAGAIAQHPLPYYVVSWCPSQWSWQECLAHVFGCAEPSLAAPGSIRGRLYASWSEFGLHAAPERAEGGGGVCVSEGPLQSLLSRLHVLWPPLDSFGSDTIGSVVCRQPEPSSVTTVLHAWLRNPAVTCDGVRAGVLSHLACWETREVLQLAGAVAAARKDASASEALLLPSALAAARCEEQDDKVRRAAEAEWEEVLLRRYDLPLLLTSSTAPVTPTALASDNTTESALLHRNVGTLLFFSRQLDTAQRALLRQHLLQHGVAITAAAKHDDEQQECTAALLDRLYATEALFADCHNLAAVLLESGEVSVEDQARFNAIFRDEVPWPELLAHSVLSQEAEHDADICAVGSSCADLPQRRRIYSAADAMRVWHLTPQELWAEMRQGVSMRLSEGLEVTCLSRIMPACASDASGHTEAADAAAPWEGHYVVNVFYAAVRASLQAPAPKPGNNGTSRPRAPRSLTKWNVAWDAQTLSWHDFCHRVIGYANCVQAASMSFNASLAESIMSGKAAHEASKAEAPSPLSCVGVMAASGPLAAFAVRRHWCWNADHHDVYLPDPFLRSVSVAGMDHDVVLNGGWFLNPVISVAQSTRRLRVFDWTRGCDTPAVLDWMHSLEQMHHNTSVEVTEVSAASPAPADTLHDSQQTADTAPAAQTGVAERIPPPPPPRKKAQLQMAWVRDALMHASTDADYKRLWQHYRSLSAPAAEAAKAGSTHEMGGTISFDIFYRDFKSVDHFGVPCISHELKQLFMGIEAKKRGLMSYTEFAHALGLYHLL</sequence>
<dbReference type="Proteomes" id="UP000674179">
    <property type="component" value="Chromosome 36"/>
</dbReference>
<evidence type="ECO:0000313" key="2">
    <source>
        <dbReference type="EMBL" id="KAG5465588.1"/>
    </source>
</evidence>
<keyword evidence="3" id="KW-1185">Reference proteome</keyword>
<gene>
    <name evidence="2" type="ORF">CUR178_00295</name>
</gene>
<dbReference type="EMBL" id="JAFHKP010000036">
    <property type="protein sequence ID" value="KAG5465588.1"/>
    <property type="molecule type" value="Genomic_DNA"/>
</dbReference>
<comment type="caution">
    <text evidence="2">The sequence shown here is derived from an EMBL/GenBank/DDBJ whole genome shotgun (WGS) entry which is preliminary data.</text>
</comment>
<evidence type="ECO:0000256" key="1">
    <source>
        <dbReference type="SAM" id="MobiDB-lite"/>
    </source>
</evidence>
<feature type="region of interest" description="Disordered" evidence="1">
    <location>
        <begin position="1353"/>
        <end position="1372"/>
    </location>
</feature>
<protein>
    <recommendedName>
        <fullName evidence="4">Flagellar Member 1</fullName>
    </recommendedName>
</protein>